<feature type="compositionally biased region" description="Basic and acidic residues" evidence="1">
    <location>
        <begin position="175"/>
        <end position="184"/>
    </location>
</feature>
<keyword evidence="4" id="KW-1185">Reference proteome</keyword>
<feature type="compositionally biased region" description="Gly residues" evidence="1">
    <location>
        <begin position="140"/>
        <end position="152"/>
    </location>
</feature>
<feature type="region of interest" description="Disordered" evidence="1">
    <location>
        <begin position="121"/>
        <end position="222"/>
    </location>
</feature>
<reference evidence="3" key="1">
    <citation type="submission" date="2022-03" db="EMBL/GenBank/DDBJ databases">
        <authorList>
            <person name="Sayadi A."/>
        </authorList>
    </citation>
    <scope>NUCLEOTIDE SEQUENCE</scope>
</reference>
<keyword evidence="2" id="KW-0812">Transmembrane</keyword>
<comment type="caution">
    <text evidence="3">The sequence shown here is derived from an EMBL/GenBank/DDBJ whole genome shotgun (WGS) entry which is preliminary data.</text>
</comment>
<feature type="compositionally biased region" description="Acidic residues" evidence="1">
    <location>
        <begin position="153"/>
        <end position="166"/>
    </location>
</feature>
<protein>
    <submittedName>
        <fullName evidence="3">Uncharacterized protein</fullName>
    </submittedName>
</protein>
<dbReference type="OrthoDB" id="10010764at2759"/>
<proteinExistence type="predicted"/>
<keyword evidence="2" id="KW-0472">Membrane</keyword>
<feature type="transmembrane region" description="Helical" evidence="2">
    <location>
        <begin position="234"/>
        <end position="253"/>
    </location>
</feature>
<evidence type="ECO:0000313" key="3">
    <source>
        <dbReference type="EMBL" id="CAH1962030.1"/>
    </source>
</evidence>
<evidence type="ECO:0000256" key="1">
    <source>
        <dbReference type="SAM" id="MobiDB-lite"/>
    </source>
</evidence>
<organism evidence="3 4">
    <name type="scientific">Acanthoscelides obtectus</name>
    <name type="common">Bean weevil</name>
    <name type="synonym">Bruchus obtectus</name>
    <dbReference type="NCBI Taxonomy" id="200917"/>
    <lineage>
        <taxon>Eukaryota</taxon>
        <taxon>Metazoa</taxon>
        <taxon>Ecdysozoa</taxon>
        <taxon>Arthropoda</taxon>
        <taxon>Hexapoda</taxon>
        <taxon>Insecta</taxon>
        <taxon>Pterygota</taxon>
        <taxon>Neoptera</taxon>
        <taxon>Endopterygota</taxon>
        <taxon>Coleoptera</taxon>
        <taxon>Polyphaga</taxon>
        <taxon>Cucujiformia</taxon>
        <taxon>Chrysomeloidea</taxon>
        <taxon>Chrysomelidae</taxon>
        <taxon>Bruchinae</taxon>
        <taxon>Bruchini</taxon>
        <taxon>Acanthoscelides</taxon>
    </lineage>
</organism>
<dbReference type="EMBL" id="CAKOFQ010006698">
    <property type="protein sequence ID" value="CAH1962030.1"/>
    <property type="molecule type" value="Genomic_DNA"/>
</dbReference>
<evidence type="ECO:0000256" key="2">
    <source>
        <dbReference type="SAM" id="Phobius"/>
    </source>
</evidence>
<gene>
    <name evidence="3" type="ORF">ACAOBT_LOCUS4458</name>
</gene>
<dbReference type="AlphaFoldDB" id="A0A9P0JX64"/>
<dbReference type="Proteomes" id="UP001152888">
    <property type="component" value="Unassembled WGS sequence"/>
</dbReference>
<keyword evidence="2" id="KW-1133">Transmembrane helix</keyword>
<accession>A0A9P0JX64</accession>
<name>A0A9P0JX64_ACAOB</name>
<evidence type="ECO:0000313" key="4">
    <source>
        <dbReference type="Proteomes" id="UP001152888"/>
    </source>
</evidence>
<sequence>MVKYTNEQRLEVIEKSAVGTLRAVTPIFGRENRPASQAKLKETKQFFINLPYQYCNALSLQMSTSINDTMTTADQCWNGTDGGVSQGPSGGAFRALTGGSSILNEQLYVLQGLTDKLRKAHQGQEVEMADDTESDALIGGNLGAGSGSGSGDGGEDAEIDEEDDDEDHHPHSHHPPLEGDRGRSDTGGPSKDITFDEPEQPIVEMNPAPTRGPEVVRTSGAASTRDDMSLTRALVQYLLPIVLVWFGGAVNNLL</sequence>